<dbReference type="EMBL" id="GU075905">
    <property type="protein sequence ID" value="ADO99830.1"/>
    <property type="molecule type" value="Genomic_DNA"/>
</dbReference>
<dbReference type="RefSeq" id="YP_004323421.1">
    <property type="nucleotide sequence ID" value="NC_015284.1"/>
</dbReference>
<organism evidence="1 2">
    <name type="scientific">Prochlorococcus phage P-HM2</name>
    <dbReference type="NCBI Taxonomy" id="445696"/>
    <lineage>
        <taxon>Viruses</taxon>
        <taxon>Duplodnaviria</taxon>
        <taxon>Heunggongvirae</taxon>
        <taxon>Uroviricota</taxon>
        <taxon>Caudoviricetes</taxon>
        <taxon>Eurybiavirus</taxon>
        <taxon>Eurybiavirus PHM2</taxon>
    </lineage>
</organism>
<dbReference type="KEGG" id="vg:10327923"/>
<dbReference type="OrthoDB" id="40279at10239"/>
<protein>
    <submittedName>
        <fullName evidence="1">Uncharacterized protein</fullName>
    </submittedName>
</protein>
<keyword evidence="2" id="KW-1185">Reference proteome</keyword>
<evidence type="ECO:0000313" key="1">
    <source>
        <dbReference type="EMBL" id="ADO99830.1"/>
    </source>
</evidence>
<sequence length="42" mass="4860">MSVQSSWSLWVLANNPREVKEDCDSLFSVTKVLVFSLRIPYN</sequence>
<name>E3SSQ2_9CAUD</name>
<evidence type="ECO:0000313" key="2">
    <source>
        <dbReference type="Proteomes" id="UP000006538"/>
    </source>
</evidence>
<dbReference type="GeneID" id="10327923"/>
<reference evidence="1 2" key="1">
    <citation type="journal article" date="2010" name="Environ. Microbiol.">
        <title>Genomic analysis of oceanic cyanobacterial myoviruses compared with T4-like myoviruses from diverse hosts and environments.</title>
        <authorList>
            <person name="Sullivan M.B."/>
            <person name="Huang K.H."/>
            <person name="Ignacio-Espinoza J.C."/>
            <person name="Berlin A.M."/>
            <person name="Kelly L."/>
            <person name="Weigele P.R."/>
            <person name="DeFrancesco A.S."/>
            <person name="Kern S.E."/>
            <person name="Thompson L.R."/>
            <person name="Young S."/>
            <person name="Yandava C."/>
            <person name="Fu R."/>
            <person name="Krastins B."/>
            <person name="Chase M."/>
            <person name="Sarracino D."/>
            <person name="Osburne M.S."/>
            <person name="Henn M.R."/>
            <person name="Chisholm S.W."/>
        </authorList>
    </citation>
    <scope>NUCLEOTIDE SEQUENCE [LARGE SCALE GENOMIC DNA]</scope>
    <source>
        <strain evidence="1">M4-259</strain>
    </source>
</reference>
<accession>E3SSQ2</accession>
<gene>
    <name evidence="1" type="ORF">PHM2_052</name>
</gene>
<proteinExistence type="predicted"/>
<dbReference type="Proteomes" id="UP000006538">
    <property type="component" value="Segment"/>
</dbReference>